<dbReference type="Proteomes" id="UP000008068">
    <property type="component" value="Unassembled WGS sequence"/>
</dbReference>
<dbReference type="HOGENOM" id="CLU_1262514_0_0_1"/>
<accession>G0NQS4</accession>
<evidence type="ECO:0000313" key="2">
    <source>
        <dbReference type="EMBL" id="EGT35891.1"/>
    </source>
</evidence>
<dbReference type="AlphaFoldDB" id="G0NQS4"/>
<reference evidence="3" key="1">
    <citation type="submission" date="2011-07" db="EMBL/GenBank/DDBJ databases">
        <authorList>
            <consortium name="Caenorhabditis brenneri Sequencing and Analysis Consortium"/>
            <person name="Wilson R.K."/>
        </authorList>
    </citation>
    <scope>NUCLEOTIDE SEQUENCE [LARGE SCALE GENOMIC DNA]</scope>
    <source>
        <strain evidence="3">PB2801</strain>
    </source>
</reference>
<feature type="compositionally biased region" description="Polar residues" evidence="1">
    <location>
        <begin position="120"/>
        <end position="142"/>
    </location>
</feature>
<protein>
    <submittedName>
        <fullName evidence="2">Uncharacterized protein</fullName>
    </submittedName>
</protein>
<proteinExistence type="predicted"/>
<evidence type="ECO:0000313" key="3">
    <source>
        <dbReference type="Proteomes" id="UP000008068"/>
    </source>
</evidence>
<keyword evidence="3" id="KW-1185">Reference proteome</keyword>
<gene>
    <name evidence="2" type="ORF">CAEBREN_00891</name>
</gene>
<dbReference type="InParanoid" id="G0NQS4"/>
<sequence length="219" mass="25143">MSQNWRRSEMEKLLCTPQLVSFDGGAEMVVEGAYDDEECKTLLKTEYFLKVARGNKLPVGNMMKFNSRLQCWEVVRLGVRLPCWLDHECRSLRTKQNDSVMDMGGSLKSKSDLSSAKRMPSQSTQKKKLSCSSPSRNAQQFPNKRPKNWSYIHLTHMNVTFFCDFNSNDEARETIATLKEAIKKYEEFFKKANLAILRSGRTNIPNAANAFLVNLKKKL</sequence>
<evidence type="ECO:0000256" key="1">
    <source>
        <dbReference type="SAM" id="MobiDB-lite"/>
    </source>
</evidence>
<organism evidence="3">
    <name type="scientific">Caenorhabditis brenneri</name>
    <name type="common">Nematode worm</name>
    <dbReference type="NCBI Taxonomy" id="135651"/>
    <lineage>
        <taxon>Eukaryota</taxon>
        <taxon>Metazoa</taxon>
        <taxon>Ecdysozoa</taxon>
        <taxon>Nematoda</taxon>
        <taxon>Chromadorea</taxon>
        <taxon>Rhabditida</taxon>
        <taxon>Rhabditina</taxon>
        <taxon>Rhabditomorpha</taxon>
        <taxon>Rhabditoidea</taxon>
        <taxon>Rhabditidae</taxon>
        <taxon>Peloderinae</taxon>
        <taxon>Caenorhabditis</taxon>
    </lineage>
</organism>
<feature type="compositionally biased region" description="Low complexity" evidence="1">
    <location>
        <begin position="104"/>
        <end position="114"/>
    </location>
</feature>
<name>G0NQS4_CAEBE</name>
<feature type="region of interest" description="Disordered" evidence="1">
    <location>
        <begin position="100"/>
        <end position="144"/>
    </location>
</feature>
<dbReference type="EMBL" id="GL379927">
    <property type="protein sequence ID" value="EGT35891.1"/>
    <property type="molecule type" value="Genomic_DNA"/>
</dbReference>